<dbReference type="InterPro" id="IPR020846">
    <property type="entry name" value="MFS_dom"/>
</dbReference>
<evidence type="ECO:0000256" key="3">
    <source>
        <dbReference type="ARBA" id="ARBA00022989"/>
    </source>
</evidence>
<dbReference type="Proteomes" id="UP001497623">
    <property type="component" value="Unassembled WGS sequence"/>
</dbReference>
<feature type="transmembrane region" description="Helical" evidence="5">
    <location>
        <begin position="386"/>
        <end position="406"/>
    </location>
</feature>
<evidence type="ECO:0000256" key="5">
    <source>
        <dbReference type="SAM" id="Phobius"/>
    </source>
</evidence>
<sequence length="529" mass="59814">MDDAINNLGLGKWQVLPIATFLFIHSSYPTQFIAAVFTNMPIDYQCVEPLAQNDIINSFDNKCTIGNYSYANKTFNTENNDTYLEKCNNFNYDTSKFKSTFTSEFNLVCDQQWLSPLYKLSAFSGVIIGSLFTGLSDRWGRVIIIRTGIVIYAINVVVIGLVPNMIIIFVARFIIGFCYEVLNASSFALMMEVLPTKWRSTVGAVSTNLSNTMSTIITGIVSYFVRDWRTLHLILSFPIYVAAILAIFLDKSPRWLVQKGKINEGVSVLQKASRINRKINPNDEEFSSYQYIIDLNKMDGTSQDHEITQNKSFCNVVQSIFCKSAVCKIFIVMPLVWFFTAIVYWSLPLNANNFTTNPYLYIVMIGLADIPPNAIGPILIKKFGNINTGTLMYIIASVCLLGVIIIPEQVWWLKWIIVPVSMSMISVNYMVCYIMSSELYPTVLRTIGFGTGSFIKHCGILLASYITDLASERGIKWLTNSISIGCCLFALILARFLPETHRLPLCDTILDVEQRQLRIKNRKTDETES</sequence>
<dbReference type="EMBL" id="CAXKWB010003541">
    <property type="protein sequence ID" value="CAL4069477.1"/>
    <property type="molecule type" value="Genomic_DNA"/>
</dbReference>
<dbReference type="InterPro" id="IPR036259">
    <property type="entry name" value="MFS_trans_sf"/>
</dbReference>
<feature type="domain" description="Major facilitator superfamily (MFS) profile" evidence="6">
    <location>
        <begin position="46"/>
        <end position="502"/>
    </location>
</feature>
<evidence type="ECO:0000313" key="7">
    <source>
        <dbReference type="EMBL" id="CAL4069477.1"/>
    </source>
</evidence>
<comment type="subcellular location">
    <subcellularLocation>
        <location evidence="1">Membrane</location>
        <topology evidence="1">Multi-pass membrane protein</topology>
    </subcellularLocation>
</comment>
<keyword evidence="2 5" id="KW-0812">Transmembrane</keyword>
<comment type="caution">
    <text evidence="7">The sequence shown here is derived from an EMBL/GenBank/DDBJ whole genome shotgun (WGS) entry which is preliminary data.</text>
</comment>
<organism evidence="7 8">
    <name type="scientific">Meganyctiphanes norvegica</name>
    <name type="common">Northern krill</name>
    <name type="synonym">Thysanopoda norvegica</name>
    <dbReference type="NCBI Taxonomy" id="48144"/>
    <lineage>
        <taxon>Eukaryota</taxon>
        <taxon>Metazoa</taxon>
        <taxon>Ecdysozoa</taxon>
        <taxon>Arthropoda</taxon>
        <taxon>Crustacea</taxon>
        <taxon>Multicrustacea</taxon>
        <taxon>Malacostraca</taxon>
        <taxon>Eumalacostraca</taxon>
        <taxon>Eucarida</taxon>
        <taxon>Euphausiacea</taxon>
        <taxon>Euphausiidae</taxon>
        <taxon>Meganyctiphanes</taxon>
    </lineage>
</organism>
<dbReference type="Gene3D" id="1.20.1250.20">
    <property type="entry name" value="MFS general substrate transporter like domains"/>
    <property type="match status" value="1"/>
</dbReference>
<dbReference type="GO" id="GO:0016020">
    <property type="term" value="C:membrane"/>
    <property type="evidence" value="ECO:0007669"/>
    <property type="project" value="UniProtKB-SubCell"/>
</dbReference>
<dbReference type="PANTHER" id="PTHR24064">
    <property type="entry name" value="SOLUTE CARRIER FAMILY 22 MEMBER"/>
    <property type="match status" value="1"/>
</dbReference>
<evidence type="ECO:0000259" key="6">
    <source>
        <dbReference type="PROSITE" id="PS50850"/>
    </source>
</evidence>
<feature type="transmembrane region" description="Helical" evidence="5">
    <location>
        <begin position="447"/>
        <end position="466"/>
    </location>
</feature>
<feature type="transmembrane region" description="Helical" evidence="5">
    <location>
        <begin position="231"/>
        <end position="249"/>
    </location>
</feature>
<feature type="transmembrane region" description="Helical" evidence="5">
    <location>
        <begin position="478"/>
        <end position="497"/>
    </location>
</feature>
<evidence type="ECO:0000313" key="8">
    <source>
        <dbReference type="Proteomes" id="UP001497623"/>
    </source>
</evidence>
<feature type="transmembrane region" description="Helical" evidence="5">
    <location>
        <begin position="202"/>
        <end position="225"/>
    </location>
</feature>
<dbReference type="Pfam" id="PF00083">
    <property type="entry name" value="Sugar_tr"/>
    <property type="match status" value="1"/>
</dbReference>
<dbReference type="GO" id="GO:0022857">
    <property type="term" value="F:transmembrane transporter activity"/>
    <property type="evidence" value="ECO:0007669"/>
    <property type="project" value="InterPro"/>
</dbReference>
<feature type="transmembrane region" description="Helical" evidence="5">
    <location>
        <begin position="168"/>
        <end position="190"/>
    </location>
</feature>
<evidence type="ECO:0000256" key="4">
    <source>
        <dbReference type="ARBA" id="ARBA00023136"/>
    </source>
</evidence>
<keyword evidence="3 5" id="KW-1133">Transmembrane helix</keyword>
<reference evidence="7 8" key="1">
    <citation type="submission" date="2024-05" db="EMBL/GenBank/DDBJ databases">
        <authorList>
            <person name="Wallberg A."/>
        </authorList>
    </citation>
    <scope>NUCLEOTIDE SEQUENCE [LARGE SCALE GENOMIC DNA]</scope>
</reference>
<dbReference type="PROSITE" id="PS50850">
    <property type="entry name" value="MFS"/>
    <property type="match status" value="1"/>
</dbReference>
<accession>A0AAV2Q7C4</accession>
<keyword evidence="8" id="KW-1185">Reference proteome</keyword>
<feature type="transmembrane region" description="Helical" evidence="5">
    <location>
        <begin position="143"/>
        <end position="162"/>
    </location>
</feature>
<dbReference type="InterPro" id="IPR005828">
    <property type="entry name" value="MFS_sugar_transport-like"/>
</dbReference>
<dbReference type="SUPFAM" id="SSF103473">
    <property type="entry name" value="MFS general substrate transporter"/>
    <property type="match status" value="1"/>
</dbReference>
<feature type="transmembrane region" description="Helical" evidence="5">
    <location>
        <begin position="412"/>
        <end position="435"/>
    </location>
</feature>
<protein>
    <recommendedName>
        <fullName evidence="6">Major facilitator superfamily (MFS) profile domain-containing protein</fullName>
    </recommendedName>
</protein>
<gene>
    <name evidence="7" type="ORF">MNOR_LOCUS7873</name>
</gene>
<evidence type="ECO:0000256" key="1">
    <source>
        <dbReference type="ARBA" id="ARBA00004141"/>
    </source>
</evidence>
<dbReference type="AlphaFoldDB" id="A0AAV2Q7C4"/>
<evidence type="ECO:0000256" key="2">
    <source>
        <dbReference type="ARBA" id="ARBA00022692"/>
    </source>
</evidence>
<name>A0AAV2Q7C4_MEGNR</name>
<feature type="transmembrane region" description="Helical" evidence="5">
    <location>
        <begin position="359"/>
        <end position="379"/>
    </location>
</feature>
<keyword evidence="4 5" id="KW-0472">Membrane</keyword>
<feature type="transmembrane region" description="Helical" evidence="5">
    <location>
        <begin position="329"/>
        <end position="347"/>
    </location>
</feature>
<proteinExistence type="predicted"/>